<dbReference type="PANTHER" id="PTHR46264:SF4">
    <property type="entry name" value="TYROSINE--TRNA LIGASE, CYTOPLASMIC"/>
    <property type="match status" value="1"/>
</dbReference>
<dbReference type="Gene3D" id="1.10.240.10">
    <property type="entry name" value="Tyrosyl-Transfer RNA Synthetase"/>
    <property type="match status" value="1"/>
</dbReference>
<reference evidence="11" key="1">
    <citation type="journal article" date="2014" name="Front. Microbiol.">
        <title>High frequency of phylogenetically diverse reductive dehalogenase-homologous genes in deep subseafloor sedimentary metagenomes.</title>
        <authorList>
            <person name="Kawai M."/>
            <person name="Futagami T."/>
            <person name="Toyoda A."/>
            <person name="Takaki Y."/>
            <person name="Nishi S."/>
            <person name="Hori S."/>
            <person name="Arai W."/>
            <person name="Tsubouchi T."/>
            <person name="Morono Y."/>
            <person name="Uchiyama I."/>
            <person name="Ito T."/>
            <person name="Fujiyama A."/>
            <person name="Inagaki F."/>
            <person name="Takami H."/>
        </authorList>
    </citation>
    <scope>NUCLEOTIDE SEQUENCE</scope>
    <source>
        <strain evidence="11">Expedition CK06-06</strain>
    </source>
</reference>
<evidence type="ECO:0000256" key="1">
    <source>
        <dbReference type="ARBA" id="ARBA00002025"/>
    </source>
</evidence>
<dbReference type="FunFam" id="3.40.50.620:FF:000085">
    <property type="entry name" value="Tyrosine--tRNA ligase 1 cytoplasmic"/>
    <property type="match status" value="1"/>
</dbReference>
<protein>
    <recommendedName>
        <fullName evidence="3">tyrosine--tRNA ligase</fullName>
        <ecNumber evidence="3">6.1.1.1</ecNumber>
    </recommendedName>
    <alternativeName>
        <fullName evidence="9">Tyrosyl-tRNA synthetase</fullName>
    </alternativeName>
</protein>
<keyword evidence="7" id="KW-0648">Protein biosynthesis</keyword>
<evidence type="ECO:0000256" key="9">
    <source>
        <dbReference type="ARBA" id="ARBA00033323"/>
    </source>
</evidence>
<evidence type="ECO:0000256" key="5">
    <source>
        <dbReference type="ARBA" id="ARBA00022741"/>
    </source>
</evidence>
<evidence type="ECO:0000256" key="3">
    <source>
        <dbReference type="ARBA" id="ARBA00013160"/>
    </source>
</evidence>
<keyword evidence="4" id="KW-0436">Ligase</keyword>
<keyword evidence="6" id="KW-0067">ATP-binding</keyword>
<comment type="catalytic activity">
    <reaction evidence="10">
        <text>tRNA(Tyr) + L-tyrosine + ATP = L-tyrosyl-tRNA(Tyr) + AMP + diphosphate + H(+)</text>
        <dbReference type="Rhea" id="RHEA:10220"/>
        <dbReference type="Rhea" id="RHEA-COMP:9706"/>
        <dbReference type="Rhea" id="RHEA-COMP:9707"/>
        <dbReference type="ChEBI" id="CHEBI:15378"/>
        <dbReference type="ChEBI" id="CHEBI:30616"/>
        <dbReference type="ChEBI" id="CHEBI:33019"/>
        <dbReference type="ChEBI" id="CHEBI:58315"/>
        <dbReference type="ChEBI" id="CHEBI:78442"/>
        <dbReference type="ChEBI" id="CHEBI:78536"/>
        <dbReference type="ChEBI" id="CHEBI:456215"/>
        <dbReference type="EC" id="6.1.1.1"/>
    </reaction>
</comment>
<dbReference type="PIRSF" id="PIRSF006588">
    <property type="entry name" value="TyrRS_arch_euk"/>
    <property type="match status" value="1"/>
</dbReference>
<dbReference type="InterPro" id="IPR023617">
    <property type="entry name" value="Tyr-tRNA-ligase_arc/euk-type"/>
</dbReference>
<dbReference type="InterPro" id="IPR050489">
    <property type="entry name" value="Tyr-tRNA_synthase"/>
</dbReference>
<proteinExistence type="inferred from homology"/>
<dbReference type="PANTHER" id="PTHR46264">
    <property type="entry name" value="TYROSINE-TRNA LIGASE"/>
    <property type="match status" value="1"/>
</dbReference>
<dbReference type="GO" id="GO:0006437">
    <property type="term" value="P:tyrosyl-tRNA aminoacylation"/>
    <property type="evidence" value="ECO:0007669"/>
    <property type="project" value="TreeGrafter"/>
</dbReference>
<comment type="function">
    <text evidence="1">Catalyzes the attachment of tyrosine to tRNA(Tyr) in a two-step reaction: tyrosine is first activated by ATP to form Tyr-AMP and then transferred to the acceptor end of tRNA(Tyr).</text>
</comment>
<keyword evidence="5" id="KW-0547">Nucleotide-binding</keyword>
<evidence type="ECO:0000256" key="10">
    <source>
        <dbReference type="ARBA" id="ARBA00048248"/>
    </source>
</evidence>
<evidence type="ECO:0000256" key="7">
    <source>
        <dbReference type="ARBA" id="ARBA00022917"/>
    </source>
</evidence>
<evidence type="ECO:0000256" key="2">
    <source>
        <dbReference type="ARBA" id="ARBA00005594"/>
    </source>
</evidence>
<keyword evidence="8" id="KW-0030">Aminoacyl-tRNA synthetase</keyword>
<gene>
    <name evidence="11" type="ORF">S03H2_11001</name>
</gene>
<dbReference type="NCBIfam" id="NF006330">
    <property type="entry name" value="PRK08560.1"/>
    <property type="match status" value="1"/>
</dbReference>
<dbReference type="InterPro" id="IPR002305">
    <property type="entry name" value="aa-tRNA-synth_Ic"/>
</dbReference>
<dbReference type="EMBL" id="BARU01005630">
    <property type="protein sequence ID" value="GAH39149.1"/>
    <property type="molecule type" value="Genomic_DNA"/>
</dbReference>
<evidence type="ECO:0000256" key="6">
    <source>
        <dbReference type="ARBA" id="ARBA00022840"/>
    </source>
</evidence>
<name>X1GC36_9ZZZZ</name>
<accession>X1GC36</accession>
<dbReference type="Pfam" id="PF00579">
    <property type="entry name" value="tRNA-synt_1b"/>
    <property type="match status" value="2"/>
</dbReference>
<evidence type="ECO:0000256" key="4">
    <source>
        <dbReference type="ARBA" id="ARBA00022598"/>
    </source>
</evidence>
<dbReference type="GO" id="GO:0005737">
    <property type="term" value="C:cytoplasm"/>
    <property type="evidence" value="ECO:0007669"/>
    <property type="project" value="TreeGrafter"/>
</dbReference>
<dbReference type="SUPFAM" id="SSF52374">
    <property type="entry name" value="Nucleotidylyl transferase"/>
    <property type="match status" value="1"/>
</dbReference>
<sequence>MDLETKLDLIKRVGEEIVTEDELKTLLETKTHPTAYDGFEPSGLAPVHFGIYRAINLEDLNKAGIKFKLWIADWHAWANNKMGGDLDKIRQVGEYFIEVWKASGIDMDNVEVLWASDAMNSRDYWKKVLLIAKNTTVSRAIRCLTIMGRTSTELNTTVQLMYPMMQTADIFHLEADICQLGMDQRRANILAREVGPKLGWWKPVIVSHHILMGLQGKKTPEGYDEDGRIDAQISSKMSKSRPETCLYVHDSKEMINQKIQGAFCPERIVEGNPILEYCRYIIFRKLKVFRIERPLRYGGDVDLWDYNELETRFSEGKIHPLDLKKAVAKSLNTIISPIREHFEKNKRAAELYQVVKQEKITR</sequence>
<dbReference type="InterPro" id="IPR014729">
    <property type="entry name" value="Rossmann-like_a/b/a_fold"/>
</dbReference>
<evidence type="ECO:0000313" key="11">
    <source>
        <dbReference type="EMBL" id="GAH39149.1"/>
    </source>
</evidence>
<dbReference type="GO" id="GO:0005524">
    <property type="term" value="F:ATP binding"/>
    <property type="evidence" value="ECO:0007669"/>
    <property type="project" value="UniProtKB-KW"/>
</dbReference>
<dbReference type="AlphaFoldDB" id="X1GC36"/>
<organism evidence="11">
    <name type="scientific">marine sediment metagenome</name>
    <dbReference type="NCBI Taxonomy" id="412755"/>
    <lineage>
        <taxon>unclassified sequences</taxon>
        <taxon>metagenomes</taxon>
        <taxon>ecological metagenomes</taxon>
    </lineage>
</organism>
<evidence type="ECO:0000256" key="8">
    <source>
        <dbReference type="ARBA" id="ARBA00023146"/>
    </source>
</evidence>
<comment type="similarity">
    <text evidence="2">Belongs to the class-I aminoacyl-tRNA synthetase family.</text>
</comment>
<comment type="caution">
    <text evidence="11">The sequence shown here is derived from an EMBL/GenBank/DDBJ whole genome shotgun (WGS) entry which is preliminary data.</text>
</comment>
<dbReference type="EC" id="6.1.1.1" evidence="3"/>
<dbReference type="Gene3D" id="3.40.50.620">
    <property type="entry name" value="HUPs"/>
    <property type="match status" value="1"/>
</dbReference>
<dbReference type="GO" id="GO:0004831">
    <property type="term" value="F:tyrosine-tRNA ligase activity"/>
    <property type="evidence" value="ECO:0007669"/>
    <property type="project" value="UniProtKB-EC"/>
</dbReference>